<dbReference type="Proteomes" id="UP000290527">
    <property type="component" value="Unassembled WGS sequence"/>
</dbReference>
<dbReference type="Gene3D" id="3.40.50.300">
    <property type="entry name" value="P-loop containing nucleotide triphosphate hydrolases"/>
    <property type="match status" value="1"/>
</dbReference>
<comment type="caution">
    <text evidence="4">The sequence shown here is derived from an EMBL/GenBank/DDBJ whole genome shotgun (WGS) entry which is preliminary data.</text>
</comment>
<dbReference type="SUPFAM" id="SSF52317">
    <property type="entry name" value="Class I glutamine amidotransferase-like"/>
    <property type="match status" value="1"/>
</dbReference>
<dbReference type="PANTHER" id="PTHR43873:SF1">
    <property type="entry name" value="COBYRINATE A,C-DIAMIDE SYNTHASE"/>
    <property type="match status" value="1"/>
</dbReference>
<sequence>MELTMEIGILDIKGSLPCFENFGDLPTLIVNEDNIHAIKDLDMLIIPGGSLIESFSLNEELKKHLLEFDGILFGVCSGFQILSKRVDIGRKSQYPIFREGLGLLDVEFSPLICTDRVEFKLMDNCIFGKVGDRGDGFHCHTYGDIKIGKGVKILTVSKVKKLNYKYLEEKRYMVSGVYRKNIYGTMVHGFLDNKNIKKSLLESLGVDEKEYQNILNKNKNLKEKLKRKSVIYSNRKRHKEEKKDDKKRGIILLSTGSQSGKTFLLTSIVSKLDGKTFVAKIGPDVRDIVPSLYILREPMLKYSSIKIGDRGWCDVEEFLRFVEKSDYEYYIVEGVMGAFTGALRKKNYSSAEVSKLLGFPVYVISSCSKGGIEGAFVEGLSYYSLLRSMGVDVRGIILNRVYNFQIFEKVREIGEKIGIKVIGVKKGEGGDDRGFIPEIEIDYESFCRSAMGLDFELEIPPIDTHKIKEEGENFEYHLRKWAHKFLDF</sequence>
<dbReference type="InterPro" id="IPR027417">
    <property type="entry name" value="P-loop_NTPase"/>
</dbReference>
<keyword evidence="1" id="KW-0169">Cobalamin biosynthesis</keyword>
<dbReference type="NCBIfam" id="NF004921">
    <property type="entry name" value="PRK06278.1"/>
    <property type="match status" value="1"/>
</dbReference>
<dbReference type="SUPFAM" id="SSF52540">
    <property type="entry name" value="P-loop containing nucleoside triphosphate hydrolases"/>
    <property type="match status" value="1"/>
</dbReference>
<gene>
    <name evidence="4" type="ORF">MHHB_P0829</name>
</gene>
<dbReference type="InterPro" id="IPR011698">
    <property type="entry name" value="GATase_3"/>
</dbReference>
<dbReference type="AlphaFoldDB" id="A0A401HQS7"/>
<evidence type="ECO:0000256" key="2">
    <source>
        <dbReference type="ARBA" id="ARBA00022962"/>
    </source>
</evidence>
<evidence type="ECO:0000259" key="3">
    <source>
        <dbReference type="Pfam" id="PF07685"/>
    </source>
</evidence>
<keyword evidence="2" id="KW-0315">Glutamine amidotransferase</keyword>
<reference evidence="4 5" key="1">
    <citation type="journal article" date="2019" name="Int. J. Syst. Evol. Microbiol.">
        <title>Methanofervidicoccus abyssi gen. nov., sp. nov., a hydrogenotrophic methanogen, isolated from a hydrothermal vent chimney in the Mid-Cayman Spreading Center, the Caribbean Sea.</title>
        <authorList>
            <person name="Sakai S."/>
            <person name="Takaki Y."/>
            <person name="Miyazaki M."/>
            <person name="Ogawara M."/>
            <person name="Yanagawa K."/>
            <person name="Miyazaki J."/>
            <person name="Takai K."/>
        </authorList>
    </citation>
    <scope>NUCLEOTIDE SEQUENCE [LARGE SCALE GENOMIC DNA]</scope>
    <source>
        <strain evidence="4 5">HHB</strain>
    </source>
</reference>
<keyword evidence="5" id="KW-1185">Reference proteome</keyword>
<name>A0A401HQS7_9EURY</name>
<evidence type="ECO:0000256" key="1">
    <source>
        <dbReference type="ARBA" id="ARBA00022573"/>
    </source>
</evidence>
<dbReference type="GO" id="GO:0009236">
    <property type="term" value="P:cobalamin biosynthetic process"/>
    <property type="evidence" value="ECO:0007669"/>
    <property type="project" value="UniProtKB-KW"/>
</dbReference>
<dbReference type="Pfam" id="PF07685">
    <property type="entry name" value="GATase_3"/>
    <property type="match status" value="1"/>
</dbReference>
<dbReference type="PROSITE" id="PS51273">
    <property type="entry name" value="GATASE_TYPE_1"/>
    <property type="match status" value="1"/>
</dbReference>
<proteinExistence type="predicted"/>
<dbReference type="Gene3D" id="3.40.50.880">
    <property type="match status" value="1"/>
</dbReference>
<evidence type="ECO:0000313" key="5">
    <source>
        <dbReference type="Proteomes" id="UP000290527"/>
    </source>
</evidence>
<dbReference type="InterPro" id="IPR004484">
    <property type="entry name" value="CbiA/CobB_synth"/>
</dbReference>
<dbReference type="PANTHER" id="PTHR43873">
    <property type="entry name" value="COBYRINATE A,C-DIAMIDE SYNTHASE"/>
    <property type="match status" value="1"/>
</dbReference>
<dbReference type="InterPro" id="IPR029062">
    <property type="entry name" value="Class_I_gatase-like"/>
</dbReference>
<dbReference type="GO" id="GO:0042242">
    <property type="term" value="F:cobyrinic acid a,c-diamide synthase activity"/>
    <property type="evidence" value="ECO:0007669"/>
    <property type="project" value="InterPro"/>
</dbReference>
<feature type="domain" description="CobB/CobQ-like glutamine amidotransferase" evidence="3">
    <location>
        <begin position="34"/>
        <end position="195"/>
    </location>
</feature>
<evidence type="ECO:0000313" key="4">
    <source>
        <dbReference type="EMBL" id="GBF36599.1"/>
    </source>
</evidence>
<organism evidence="4 5">
    <name type="scientific">Methanofervidicoccus abyssi</name>
    <dbReference type="NCBI Taxonomy" id="2082189"/>
    <lineage>
        <taxon>Archaea</taxon>
        <taxon>Methanobacteriati</taxon>
        <taxon>Methanobacteriota</taxon>
        <taxon>Methanomada group</taxon>
        <taxon>Methanococci</taxon>
        <taxon>Methanococcales</taxon>
        <taxon>Methanofervidicoccus</taxon>
    </lineage>
</organism>
<dbReference type="EMBL" id="BFAX01000003">
    <property type="protein sequence ID" value="GBF36599.1"/>
    <property type="molecule type" value="Genomic_DNA"/>
</dbReference>
<accession>A0A401HQS7</accession>
<protein>
    <recommendedName>
        <fullName evidence="3">CobB/CobQ-like glutamine amidotransferase domain-containing protein</fullName>
    </recommendedName>
</protein>